<evidence type="ECO:0008006" key="4">
    <source>
        <dbReference type="Google" id="ProtNLM"/>
    </source>
</evidence>
<name>A0ABS5S0W1_9FLAO</name>
<protein>
    <recommendedName>
        <fullName evidence="4">Cell division protein FtsQ</fullName>
    </recommendedName>
</protein>
<keyword evidence="1" id="KW-0812">Transmembrane</keyword>
<proteinExistence type="predicted"/>
<keyword evidence="3" id="KW-1185">Reference proteome</keyword>
<sequence length="243" mass="27662">MKRSLQILKFMVLIGLMIFLFSFSKKRNESRKIAKVEIEFMDDNSPFITHNSVNKLLIQNEANVTSVGKETLVLKEMEQRLVENPMIRDAQVYLSVDGVLGAKIEQRQPVGRVSASPDYYLDADGKRMPLSSVYSARVPLITGISNTEFTEVTPLLLKINEDEFMRSSVIGIDSHANGELVLQLRKMDFKVLFGKPISIEKKFQNFKAFYKKTKRDSTLSSYSQINLKFESQVIATKKEGHGK</sequence>
<comment type="caution">
    <text evidence="2">The sequence shown here is derived from an EMBL/GenBank/DDBJ whole genome shotgun (WGS) entry which is preliminary data.</text>
</comment>
<reference evidence="2 3" key="1">
    <citation type="submission" date="2021-05" db="EMBL/GenBank/DDBJ databases">
        <title>Aequorivita echinoideorum JCM 30378 genome.</title>
        <authorList>
            <person name="Zhang H."/>
            <person name="Li C."/>
        </authorList>
    </citation>
    <scope>NUCLEOTIDE SEQUENCE [LARGE SCALE GENOMIC DNA]</scope>
    <source>
        <strain evidence="2 3">JCM30378</strain>
    </source>
</reference>
<keyword evidence="1" id="KW-0472">Membrane</keyword>
<accession>A0ABS5S0W1</accession>
<gene>
    <name evidence="2" type="ORF">KIV10_00350</name>
</gene>
<evidence type="ECO:0000313" key="3">
    <source>
        <dbReference type="Proteomes" id="UP001297092"/>
    </source>
</evidence>
<keyword evidence="1" id="KW-1133">Transmembrane helix</keyword>
<evidence type="ECO:0000313" key="2">
    <source>
        <dbReference type="EMBL" id="MBT0606618.1"/>
    </source>
</evidence>
<feature type="transmembrane region" description="Helical" evidence="1">
    <location>
        <begin position="6"/>
        <end position="23"/>
    </location>
</feature>
<dbReference type="RefSeq" id="WP_214111499.1">
    <property type="nucleotide sequence ID" value="NZ_JAHCTB010000001.1"/>
</dbReference>
<dbReference type="EMBL" id="JAHCTB010000001">
    <property type="protein sequence ID" value="MBT0606618.1"/>
    <property type="molecule type" value="Genomic_DNA"/>
</dbReference>
<dbReference type="Proteomes" id="UP001297092">
    <property type="component" value="Unassembled WGS sequence"/>
</dbReference>
<organism evidence="2 3">
    <name type="scientific">Aequorivita echinoideorum</name>
    <dbReference type="NCBI Taxonomy" id="1549647"/>
    <lineage>
        <taxon>Bacteria</taxon>
        <taxon>Pseudomonadati</taxon>
        <taxon>Bacteroidota</taxon>
        <taxon>Flavobacteriia</taxon>
        <taxon>Flavobacteriales</taxon>
        <taxon>Flavobacteriaceae</taxon>
        <taxon>Aequorivita</taxon>
    </lineage>
</organism>
<evidence type="ECO:0000256" key="1">
    <source>
        <dbReference type="SAM" id="Phobius"/>
    </source>
</evidence>